<evidence type="ECO:0000313" key="6">
    <source>
        <dbReference type="Proteomes" id="UP000235015"/>
    </source>
</evidence>
<feature type="binding site" evidence="4">
    <location>
        <position position="86"/>
    </location>
    <ligand>
        <name>Zn(2+)</name>
        <dbReference type="ChEBI" id="CHEBI:29105"/>
    </ligand>
</feature>
<keyword evidence="1 4" id="KW-0533">Nickel</keyword>
<dbReference type="Gene3D" id="3.30.2320.80">
    <property type="match status" value="1"/>
</dbReference>
<dbReference type="PANTHER" id="PTHR34535:SF3">
    <property type="entry name" value="HYDROGENASE MATURATION FACTOR HYPA"/>
    <property type="match status" value="1"/>
</dbReference>
<feature type="binding site" evidence="4">
    <location>
        <position position="89"/>
    </location>
    <ligand>
        <name>Zn(2+)</name>
        <dbReference type="ChEBI" id="CHEBI:29105"/>
    </ligand>
</feature>
<keyword evidence="3 4" id="KW-0862">Zinc</keyword>
<reference evidence="5 6" key="1">
    <citation type="submission" date="2017-11" db="EMBL/GenBank/DDBJ databases">
        <title>Genome-resolved metagenomics identifies genetic mobility, metabolic interactions, and unexpected diversity in perchlorate-reducing communities.</title>
        <authorList>
            <person name="Barnum T.P."/>
            <person name="Figueroa I.A."/>
            <person name="Carlstrom C.I."/>
            <person name="Lucas L.N."/>
            <person name="Engelbrektson A.L."/>
            <person name="Coates J.D."/>
        </authorList>
    </citation>
    <scope>NUCLEOTIDE SEQUENCE [LARGE SCALE GENOMIC DNA]</scope>
    <source>
        <strain evidence="5">BM301</strain>
    </source>
</reference>
<dbReference type="HAMAP" id="MF_00213">
    <property type="entry name" value="HypA_HybF"/>
    <property type="match status" value="1"/>
</dbReference>
<dbReference type="FunFam" id="3.30.2320.80:FF:000001">
    <property type="entry name" value="Hydrogenase maturation factor HypA"/>
    <property type="match status" value="1"/>
</dbReference>
<dbReference type="STRING" id="1111735.GCA_000428045_02496"/>
<dbReference type="InterPro" id="IPR000688">
    <property type="entry name" value="HypA/HybF"/>
</dbReference>
<evidence type="ECO:0000256" key="4">
    <source>
        <dbReference type="HAMAP-Rule" id="MF_00213"/>
    </source>
</evidence>
<dbReference type="Pfam" id="PF01155">
    <property type="entry name" value="HypA"/>
    <property type="match status" value="1"/>
</dbReference>
<proteinExistence type="inferred from homology"/>
<evidence type="ECO:0000313" key="5">
    <source>
        <dbReference type="EMBL" id="PLX60397.1"/>
    </source>
</evidence>
<organism evidence="5 6">
    <name type="scientific">Sedimenticola selenatireducens</name>
    <dbReference type="NCBI Taxonomy" id="191960"/>
    <lineage>
        <taxon>Bacteria</taxon>
        <taxon>Pseudomonadati</taxon>
        <taxon>Pseudomonadota</taxon>
        <taxon>Gammaproteobacteria</taxon>
        <taxon>Chromatiales</taxon>
        <taxon>Sedimenticolaceae</taxon>
        <taxon>Sedimenticola</taxon>
    </lineage>
</organism>
<evidence type="ECO:0000256" key="3">
    <source>
        <dbReference type="ARBA" id="ARBA00022833"/>
    </source>
</evidence>
<comment type="function">
    <text evidence="4">Involved in the maturation of [NiFe] hydrogenases. Required for nickel insertion into the metal center of the hydrogenase.</text>
</comment>
<dbReference type="AlphaFoldDB" id="A0A2N6CTE8"/>
<dbReference type="PIRSF" id="PIRSF004761">
    <property type="entry name" value="Hydrgn_mat_HypA"/>
    <property type="match status" value="1"/>
</dbReference>
<sequence>MSICEGILQVMEEQATAQQFSRVKSVWLEIGPLAGVELEALRFGFDVVTRHSLADGARLEIIEMPGTAWCLECSKSVPIRQRFDACPDCGSFQLQITGGDELRIKELEVD</sequence>
<dbReference type="PANTHER" id="PTHR34535">
    <property type="entry name" value="HYDROGENASE MATURATION FACTOR HYPA"/>
    <property type="match status" value="1"/>
</dbReference>
<dbReference type="GO" id="GO:0008270">
    <property type="term" value="F:zinc ion binding"/>
    <property type="evidence" value="ECO:0007669"/>
    <property type="project" value="UniProtKB-UniRule"/>
</dbReference>
<comment type="similarity">
    <text evidence="4">Belongs to the HypA/HybF family.</text>
</comment>
<name>A0A2N6CTE8_9GAMM</name>
<evidence type="ECO:0000256" key="1">
    <source>
        <dbReference type="ARBA" id="ARBA00022596"/>
    </source>
</evidence>
<keyword evidence="2 4" id="KW-0479">Metal-binding</keyword>
<dbReference type="GO" id="GO:0016151">
    <property type="term" value="F:nickel cation binding"/>
    <property type="evidence" value="ECO:0007669"/>
    <property type="project" value="UniProtKB-UniRule"/>
</dbReference>
<dbReference type="RefSeq" id="WP_335342973.1">
    <property type="nucleotide sequence ID" value="NZ_CAXXYC010000004.1"/>
</dbReference>
<protein>
    <recommendedName>
        <fullName evidence="4">Hydrogenase maturation factor HypA</fullName>
    </recommendedName>
</protein>
<dbReference type="NCBIfam" id="TIGR00100">
    <property type="entry name" value="hypA"/>
    <property type="match status" value="1"/>
</dbReference>
<gene>
    <name evidence="4 5" type="primary">hypA</name>
    <name evidence="5" type="ORF">C0630_16295</name>
</gene>
<dbReference type="GO" id="GO:0016530">
    <property type="term" value="F:metallochaperone activity"/>
    <property type="evidence" value="ECO:0007669"/>
    <property type="project" value="UniProtKB-ARBA"/>
</dbReference>
<feature type="binding site" evidence="4">
    <location>
        <position position="70"/>
    </location>
    <ligand>
        <name>Zn(2+)</name>
        <dbReference type="ChEBI" id="CHEBI:29105"/>
    </ligand>
</feature>
<dbReference type="EMBL" id="PKUN01000025">
    <property type="protein sequence ID" value="PLX60397.1"/>
    <property type="molecule type" value="Genomic_DNA"/>
</dbReference>
<dbReference type="Proteomes" id="UP000235015">
    <property type="component" value="Unassembled WGS sequence"/>
</dbReference>
<accession>A0A2N6CTE8</accession>
<comment type="caution">
    <text evidence="4">Lacks conserved residue(s) required for the propagation of feature annotation.</text>
</comment>
<feature type="binding site" evidence="4">
    <location>
        <position position="73"/>
    </location>
    <ligand>
        <name>Zn(2+)</name>
        <dbReference type="ChEBI" id="CHEBI:29105"/>
    </ligand>
</feature>
<dbReference type="GO" id="GO:0051604">
    <property type="term" value="P:protein maturation"/>
    <property type="evidence" value="ECO:0007669"/>
    <property type="project" value="InterPro"/>
</dbReference>
<evidence type="ECO:0000256" key="2">
    <source>
        <dbReference type="ARBA" id="ARBA00022723"/>
    </source>
</evidence>
<comment type="caution">
    <text evidence="5">The sequence shown here is derived from an EMBL/GenBank/DDBJ whole genome shotgun (WGS) entry which is preliminary data.</text>
</comment>